<feature type="binding site" evidence="7">
    <location>
        <position position="130"/>
    </location>
    <ligand>
        <name>carbamoyl phosphate</name>
        <dbReference type="ChEBI" id="CHEBI:58228"/>
    </ligand>
</feature>
<feature type="binding site" evidence="7">
    <location>
        <position position="252"/>
    </location>
    <ligand>
        <name>carbamoyl phosphate</name>
        <dbReference type="ChEBI" id="CHEBI:58228"/>
    </ligand>
</feature>
<feature type="binding site" evidence="7">
    <location>
        <position position="103"/>
    </location>
    <ligand>
        <name>carbamoyl phosphate</name>
        <dbReference type="ChEBI" id="CHEBI:58228"/>
    </ligand>
</feature>
<feature type="binding site" evidence="7">
    <location>
        <position position="163"/>
    </location>
    <ligand>
        <name>L-aspartate</name>
        <dbReference type="ChEBI" id="CHEBI:29991"/>
    </ligand>
</feature>
<dbReference type="SUPFAM" id="SSF53671">
    <property type="entry name" value="Aspartate/ornithine carbamoyltransferase"/>
    <property type="match status" value="1"/>
</dbReference>
<dbReference type="GO" id="GO:0004070">
    <property type="term" value="F:aspartate carbamoyltransferase activity"/>
    <property type="evidence" value="ECO:0007669"/>
    <property type="project" value="UniProtKB-UniRule"/>
</dbReference>
<dbReference type="RefSeq" id="WP_128520279.1">
    <property type="nucleotide sequence ID" value="NZ_JALFCT010000063.1"/>
</dbReference>
<keyword evidence="11" id="KW-1185">Reference proteome</keyword>
<feature type="binding site" evidence="7">
    <location>
        <position position="54"/>
    </location>
    <ligand>
        <name>carbamoyl phosphate</name>
        <dbReference type="ChEBI" id="CHEBI:58228"/>
    </ligand>
</feature>
<organism evidence="10 11">
    <name type="scientific">Absicoccus porci</name>
    <dbReference type="NCBI Taxonomy" id="2486576"/>
    <lineage>
        <taxon>Bacteria</taxon>
        <taxon>Bacillati</taxon>
        <taxon>Bacillota</taxon>
        <taxon>Erysipelotrichia</taxon>
        <taxon>Erysipelotrichales</taxon>
        <taxon>Erysipelotrichaceae</taxon>
        <taxon>Absicoccus</taxon>
    </lineage>
</organism>
<evidence type="ECO:0000313" key="10">
    <source>
        <dbReference type="EMBL" id="RNM30365.1"/>
    </source>
</evidence>
<comment type="function">
    <text evidence="5 7">Catalyzes the condensation of carbamoyl phosphate and aspartate to form carbamoyl aspartate and inorganic phosphate, the committed step in the de novo pyrimidine nucleotide biosynthesis pathway.</text>
</comment>
<evidence type="ECO:0000256" key="7">
    <source>
        <dbReference type="HAMAP-Rule" id="MF_00001"/>
    </source>
</evidence>
<gene>
    <name evidence="7" type="primary">pyrB</name>
    <name evidence="10" type="ORF">EDX97_06115</name>
</gene>
<dbReference type="Proteomes" id="UP000276568">
    <property type="component" value="Unassembled WGS sequence"/>
</dbReference>
<feature type="domain" description="Aspartate/ornithine carbamoyltransferase Asp/Orn-binding" evidence="8">
    <location>
        <begin position="150"/>
        <end position="288"/>
    </location>
</feature>
<protein>
    <recommendedName>
        <fullName evidence="7">Aspartate carbamoyltransferase</fullName>
        <ecNumber evidence="7">2.1.3.2</ecNumber>
    </recommendedName>
    <alternativeName>
        <fullName evidence="7">Aspartate transcarbamylase</fullName>
        <shortName evidence="7">ATCase</shortName>
    </alternativeName>
</protein>
<dbReference type="NCBIfam" id="NF002032">
    <property type="entry name" value="PRK00856.1"/>
    <property type="match status" value="1"/>
</dbReference>
<dbReference type="AlphaFoldDB" id="A0A3N0HZZ4"/>
<accession>A0A3N0HZZ4</accession>
<evidence type="ECO:0000256" key="4">
    <source>
        <dbReference type="ARBA" id="ARBA00022975"/>
    </source>
</evidence>
<feature type="binding site" evidence="7">
    <location>
        <position position="53"/>
    </location>
    <ligand>
        <name>carbamoyl phosphate</name>
        <dbReference type="ChEBI" id="CHEBI:58228"/>
    </ligand>
</feature>
<comment type="caution">
    <text evidence="10">The sequence shown here is derived from an EMBL/GenBank/DDBJ whole genome shotgun (WGS) entry which is preliminary data.</text>
</comment>
<dbReference type="PANTHER" id="PTHR45753:SF6">
    <property type="entry name" value="ASPARTATE CARBAMOYLTRANSFERASE"/>
    <property type="match status" value="1"/>
</dbReference>
<dbReference type="OrthoDB" id="9774690at2"/>
<comment type="pathway">
    <text evidence="1 7">Pyrimidine metabolism; UMP biosynthesis via de novo pathway; (S)-dihydroorotate from bicarbonate: step 2/3.</text>
</comment>
<dbReference type="GO" id="GO:0044205">
    <property type="term" value="P:'de novo' UMP biosynthetic process"/>
    <property type="evidence" value="ECO:0007669"/>
    <property type="project" value="UniProtKB-UniRule"/>
</dbReference>
<feature type="binding site" evidence="7">
    <location>
        <position position="211"/>
    </location>
    <ligand>
        <name>L-aspartate</name>
        <dbReference type="ChEBI" id="CHEBI:29991"/>
    </ligand>
</feature>
<dbReference type="InterPro" id="IPR006130">
    <property type="entry name" value="Asp/Orn_carbamoylTrfase"/>
</dbReference>
<evidence type="ECO:0000256" key="5">
    <source>
        <dbReference type="ARBA" id="ARBA00043884"/>
    </source>
</evidence>
<dbReference type="HAMAP" id="MF_00001">
    <property type="entry name" value="Asp_carb_tr"/>
    <property type="match status" value="1"/>
</dbReference>
<dbReference type="InterPro" id="IPR036901">
    <property type="entry name" value="Asp/Orn_carbamoylTrfase_sf"/>
</dbReference>
<proteinExistence type="inferred from homology"/>
<evidence type="ECO:0000256" key="1">
    <source>
        <dbReference type="ARBA" id="ARBA00004852"/>
    </source>
</evidence>
<comment type="subunit">
    <text evidence="7">Heterododecamer (2C3:3R2) of six catalytic PyrB chains organized as two trimers (C3), and six regulatory PyrI chains organized as three dimers (R2).</text>
</comment>
<feature type="binding site" evidence="7">
    <location>
        <position position="253"/>
    </location>
    <ligand>
        <name>carbamoyl phosphate</name>
        <dbReference type="ChEBI" id="CHEBI:58228"/>
    </ligand>
</feature>
<name>A0A3N0HZZ4_9FIRM</name>
<feature type="binding site" evidence="7">
    <location>
        <position position="81"/>
    </location>
    <ligand>
        <name>L-aspartate</name>
        <dbReference type="ChEBI" id="CHEBI:29991"/>
    </ligand>
</feature>
<reference evidence="10 11" key="1">
    <citation type="submission" date="2018-11" db="EMBL/GenBank/DDBJ databases">
        <title>Clostridium sp. nov., a member of the family Erysipelotrichaceae isolated from pig faeces.</title>
        <authorList>
            <person name="Chang Y.-H."/>
        </authorList>
    </citation>
    <scope>NUCLEOTIDE SEQUENCE [LARGE SCALE GENOMIC DNA]</scope>
    <source>
        <strain evidence="10 11">YH-panp20</strain>
    </source>
</reference>
<dbReference type="PROSITE" id="PS00097">
    <property type="entry name" value="CARBAMOYLTRANSFERASE"/>
    <property type="match status" value="1"/>
</dbReference>
<dbReference type="GO" id="GO:0006520">
    <property type="term" value="P:amino acid metabolic process"/>
    <property type="evidence" value="ECO:0007669"/>
    <property type="project" value="InterPro"/>
</dbReference>
<evidence type="ECO:0000259" key="8">
    <source>
        <dbReference type="Pfam" id="PF00185"/>
    </source>
</evidence>
<dbReference type="GO" id="GO:0016597">
    <property type="term" value="F:amino acid binding"/>
    <property type="evidence" value="ECO:0007669"/>
    <property type="project" value="InterPro"/>
</dbReference>
<dbReference type="InterPro" id="IPR006131">
    <property type="entry name" value="Asp_carbamoyltransf_Asp/Orn-bd"/>
</dbReference>
<dbReference type="GO" id="GO:0005829">
    <property type="term" value="C:cytosol"/>
    <property type="evidence" value="ECO:0007669"/>
    <property type="project" value="TreeGrafter"/>
</dbReference>
<feature type="domain" description="Aspartate/ornithine carbamoyltransferase carbamoyl-P binding" evidence="9">
    <location>
        <begin position="5"/>
        <end position="142"/>
    </location>
</feature>
<keyword evidence="3 7" id="KW-0808">Transferase</keyword>
<dbReference type="InterPro" id="IPR002082">
    <property type="entry name" value="Asp_carbamoyltransf"/>
</dbReference>
<comment type="catalytic activity">
    <reaction evidence="6 7">
        <text>carbamoyl phosphate + L-aspartate = N-carbamoyl-L-aspartate + phosphate + H(+)</text>
        <dbReference type="Rhea" id="RHEA:20013"/>
        <dbReference type="ChEBI" id="CHEBI:15378"/>
        <dbReference type="ChEBI" id="CHEBI:29991"/>
        <dbReference type="ChEBI" id="CHEBI:32814"/>
        <dbReference type="ChEBI" id="CHEBI:43474"/>
        <dbReference type="ChEBI" id="CHEBI:58228"/>
        <dbReference type="EC" id="2.1.3.2"/>
    </reaction>
</comment>
<dbReference type="PRINTS" id="PR00100">
    <property type="entry name" value="AOTCASE"/>
</dbReference>
<dbReference type="NCBIfam" id="TIGR00670">
    <property type="entry name" value="asp_carb_tr"/>
    <property type="match status" value="1"/>
</dbReference>
<evidence type="ECO:0000313" key="11">
    <source>
        <dbReference type="Proteomes" id="UP000276568"/>
    </source>
</evidence>
<comment type="similarity">
    <text evidence="2 7">Belongs to the aspartate/ornithine carbamoyltransferase superfamily. ATCase family.</text>
</comment>
<evidence type="ECO:0000256" key="3">
    <source>
        <dbReference type="ARBA" id="ARBA00022679"/>
    </source>
</evidence>
<evidence type="ECO:0000256" key="6">
    <source>
        <dbReference type="ARBA" id="ARBA00048859"/>
    </source>
</evidence>
<dbReference type="EC" id="2.1.3.2" evidence="7"/>
<dbReference type="Gene3D" id="3.40.50.1370">
    <property type="entry name" value="Aspartate/ornithine carbamoyltransferase"/>
    <property type="match status" value="2"/>
</dbReference>
<dbReference type="Pfam" id="PF02729">
    <property type="entry name" value="OTCace_N"/>
    <property type="match status" value="1"/>
</dbReference>
<dbReference type="UniPathway" id="UPA00070">
    <property type="reaction ID" value="UER00116"/>
</dbReference>
<dbReference type="InterPro" id="IPR006132">
    <property type="entry name" value="Asp/Orn_carbamoyltranf_P-bd"/>
</dbReference>
<dbReference type="GO" id="GO:0006207">
    <property type="term" value="P:'de novo' pyrimidine nucleobase biosynthetic process"/>
    <property type="evidence" value="ECO:0007669"/>
    <property type="project" value="InterPro"/>
</dbReference>
<evidence type="ECO:0000256" key="2">
    <source>
        <dbReference type="ARBA" id="ARBA00008896"/>
    </source>
</evidence>
<dbReference type="Pfam" id="PF00185">
    <property type="entry name" value="OTCace"/>
    <property type="match status" value="1"/>
</dbReference>
<sequence>MNQYSLLSMSDLSDDDIFSILHDAKLFDNSMKDWQLPMHNALVANLFFENSTRTHFSFESAQLQLGCKVADFDAKASSVQKGESLYDTVKTFEMIGYKCVVIRHPKDEYFKELEGINIPIVNAGDGKGNHPSQCLLDLLTFYNEFGTLRGLKIVICGDISHSRVASSDKEALERLGSTVVFAGPKEWERPGYPTMDFDQAIEWADVVMMLRIQKERGASLASMTNEEYLKQYGLTKERYSRMQKHAIVCHPAPVNRGIEIDTDLVEAPKSRIFLQMHNGMLVRKAIMKRAFGYAPFKENL</sequence>
<dbReference type="PRINTS" id="PR00101">
    <property type="entry name" value="ATCASE"/>
</dbReference>
<dbReference type="EMBL" id="RJQC01000002">
    <property type="protein sequence ID" value="RNM30365.1"/>
    <property type="molecule type" value="Genomic_DNA"/>
</dbReference>
<feature type="binding site" evidence="7">
    <location>
        <position position="133"/>
    </location>
    <ligand>
        <name>carbamoyl phosphate</name>
        <dbReference type="ChEBI" id="CHEBI:58228"/>
    </ligand>
</feature>
<dbReference type="PANTHER" id="PTHR45753">
    <property type="entry name" value="ORNITHINE CARBAMOYLTRANSFERASE, MITOCHONDRIAL"/>
    <property type="match status" value="1"/>
</dbReference>
<evidence type="ECO:0000259" key="9">
    <source>
        <dbReference type="Pfam" id="PF02729"/>
    </source>
</evidence>
<keyword evidence="4 7" id="KW-0665">Pyrimidine biosynthesis</keyword>